<dbReference type="EMBL" id="CADEPM010000005">
    <property type="protein sequence ID" value="CAB3405842.1"/>
    <property type="molecule type" value="Genomic_DNA"/>
</dbReference>
<evidence type="ECO:0000256" key="2">
    <source>
        <dbReference type="SAM" id="SignalP"/>
    </source>
</evidence>
<dbReference type="AlphaFoldDB" id="A0A8S1F2A6"/>
<organism evidence="3 4">
    <name type="scientific">Caenorhabditis bovis</name>
    <dbReference type="NCBI Taxonomy" id="2654633"/>
    <lineage>
        <taxon>Eukaryota</taxon>
        <taxon>Metazoa</taxon>
        <taxon>Ecdysozoa</taxon>
        <taxon>Nematoda</taxon>
        <taxon>Chromadorea</taxon>
        <taxon>Rhabditida</taxon>
        <taxon>Rhabditina</taxon>
        <taxon>Rhabditomorpha</taxon>
        <taxon>Rhabditoidea</taxon>
        <taxon>Rhabditidae</taxon>
        <taxon>Peloderinae</taxon>
        <taxon>Caenorhabditis</taxon>
    </lineage>
</organism>
<keyword evidence="4" id="KW-1185">Reference proteome</keyword>
<gene>
    <name evidence="3" type="ORF">CBOVIS_LOCUS7989</name>
</gene>
<dbReference type="Proteomes" id="UP000494206">
    <property type="component" value="Unassembled WGS sequence"/>
</dbReference>
<reference evidence="3 4" key="1">
    <citation type="submission" date="2020-04" db="EMBL/GenBank/DDBJ databases">
        <authorList>
            <person name="Laetsch R D."/>
            <person name="Stevens L."/>
            <person name="Kumar S."/>
            <person name="Blaxter L. M."/>
        </authorList>
    </citation>
    <scope>NUCLEOTIDE SEQUENCE [LARGE SCALE GENOMIC DNA]</scope>
</reference>
<comment type="caution">
    <text evidence="3">The sequence shown here is derived from an EMBL/GenBank/DDBJ whole genome shotgun (WGS) entry which is preliminary data.</text>
</comment>
<evidence type="ECO:0000256" key="1">
    <source>
        <dbReference type="SAM" id="MobiDB-lite"/>
    </source>
</evidence>
<accession>A0A8S1F2A6</accession>
<feature type="signal peptide" evidence="2">
    <location>
        <begin position="1"/>
        <end position="18"/>
    </location>
</feature>
<name>A0A8S1F2A6_9PELO</name>
<proteinExistence type="predicted"/>
<evidence type="ECO:0000313" key="4">
    <source>
        <dbReference type="Proteomes" id="UP000494206"/>
    </source>
</evidence>
<protein>
    <submittedName>
        <fullName evidence="3">Uncharacterized protein</fullName>
    </submittedName>
</protein>
<feature type="chain" id="PRO_5035913852" evidence="2">
    <location>
        <begin position="19"/>
        <end position="113"/>
    </location>
</feature>
<evidence type="ECO:0000313" key="3">
    <source>
        <dbReference type="EMBL" id="CAB3405842.1"/>
    </source>
</evidence>
<sequence length="113" mass="13463">MKLIHIVLLIGLILPILSWEHVRLLEPRSRNLDVSEDAIYAYHPKKFERKYEQPPPKPPRTFEHNLNSTIRDHNNNYFRGYTRPPPPPRGGFANYEPTYQVSSSHWNDRSWNE</sequence>
<feature type="region of interest" description="Disordered" evidence="1">
    <location>
        <begin position="49"/>
        <end position="113"/>
    </location>
</feature>
<keyword evidence="2" id="KW-0732">Signal</keyword>